<evidence type="ECO:0000313" key="2">
    <source>
        <dbReference type="EMBL" id="MBB6049583.1"/>
    </source>
</evidence>
<proteinExistence type="predicted"/>
<dbReference type="AlphaFoldDB" id="A0A7W9SP48"/>
<keyword evidence="1" id="KW-0732">Signal</keyword>
<dbReference type="NCBIfam" id="NF041539">
    <property type="entry name" value="choice_anch_R"/>
    <property type="match status" value="1"/>
</dbReference>
<evidence type="ECO:0008006" key="4">
    <source>
        <dbReference type="Google" id="ProtNLM"/>
    </source>
</evidence>
<dbReference type="Proteomes" id="UP000520814">
    <property type="component" value="Unassembled WGS sequence"/>
</dbReference>
<organism evidence="2 3">
    <name type="scientific">Armatimonas rosea</name>
    <dbReference type="NCBI Taxonomy" id="685828"/>
    <lineage>
        <taxon>Bacteria</taxon>
        <taxon>Bacillati</taxon>
        <taxon>Armatimonadota</taxon>
        <taxon>Armatimonadia</taxon>
        <taxon>Armatimonadales</taxon>
        <taxon>Armatimonadaceae</taxon>
        <taxon>Armatimonas</taxon>
    </lineage>
</organism>
<accession>A0A7W9SP48</accession>
<sequence>MKAQQLLTALVFATLAAPQAHADVIFNNFGAGNAYNPGAWEIRGINNISRQDRAKSFVPTQTYSLTSIELALYYETGDNRFTTLICADSGGQPGAVLGSVSQPATAAPAFTSAIYSSSFSGITLSSGTTYWVVLQALTPATGNGGFWWGSSPTGDKGHSLYEADVVSGIYSWSAQPSSSAPVVRVNGTLAATPEPSALALLCLGIPVFLRKQAK</sequence>
<gene>
    <name evidence="2" type="ORF">HNQ39_001345</name>
</gene>
<reference evidence="2 3" key="1">
    <citation type="submission" date="2020-08" db="EMBL/GenBank/DDBJ databases">
        <title>Genomic Encyclopedia of Type Strains, Phase IV (KMG-IV): sequencing the most valuable type-strain genomes for metagenomic binning, comparative biology and taxonomic classification.</title>
        <authorList>
            <person name="Goeker M."/>
        </authorList>
    </citation>
    <scope>NUCLEOTIDE SEQUENCE [LARGE SCALE GENOMIC DNA]</scope>
    <source>
        <strain evidence="2 3">DSM 23562</strain>
    </source>
</reference>
<evidence type="ECO:0000256" key="1">
    <source>
        <dbReference type="SAM" id="SignalP"/>
    </source>
</evidence>
<feature type="chain" id="PRO_5030988641" description="PEP-CTERM sorting domain-containing protein" evidence="1">
    <location>
        <begin position="23"/>
        <end position="214"/>
    </location>
</feature>
<protein>
    <recommendedName>
        <fullName evidence="4">PEP-CTERM sorting domain-containing protein</fullName>
    </recommendedName>
</protein>
<dbReference type="EMBL" id="JACHGW010000001">
    <property type="protein sequence ID" value="MBB6049583.1"/>
    <property type="molecule type" value="Genomic_DNA"/>
</dbReference>
<evidence type="ECO:0000313" key="3">
    <source>
        <dbReference type="Proteomes" id="UP000520814"/>
    </source>
</evidence>
<keyword evidence="3" id="KW-1185">Reference proteome</keyword>
<dbReference type="RefSeq" id="WP_184193181.1">
    <property type="nucleotide sequence ID" value="NZ_JACHGW010000001.1"/>
</dbReference>
<name>A0A7W9SP48_ARMRO</name>
<comment type="caution">
    <text evidence="2">The sequence shown here is derived from an EMBL/GenBank/DDBJ whole genome shotgun (WGS) entry which is preliminary data.</text>
</comment>
<feature type="signal peptide" evidence="1">
    <location>
        <begin position="1"/>
        <end position="22"/>
    </location>
</feature>